<protein>
    <submittedName>
        <fullName evidence="1">Gastric intrinsic factor</fullName>
    </submittedName>
</protein>
<gene>
    <name evidence="1" type="primary">NCL1_48839</name>
    <name evidence="1" type="ORF">TNCT_417161</name>
</gene>
<evidence type="ECO:0000313" key="2">
    <source>
        <dbReference type="Proteomes" id="UP000887116"/>
    </source>
</evidence>
<comment type="caution">
    <text evidence="1">The sequence shown here is derived from an EMBL/GenBank/DDBJ whole genome shotgun (WGS) entry which is preliminary data.</text>
</comment>
<dbReference type="EMBL" id="BMAO01016862">
    <property type="protein sequence ID" value="GFR11794.1"/>
    <property type="molecule type" value="Genomic_DNA"/>
</dbReference>
<name>A0A8X6HY21_TRICU</name>
<reference evidence="1" key="1">
    <citation type="submission" date="2020-07" db="EMBL/GenBank/DDBJ databases">
        <title>Multicomponent nature underlies the extraordinary mechanical properties of spider dragline silk.</title>
        <authorList>
            <person name="Kono N."/>
            <person name="Nakamura H."/>
            <person name="Mori M."/>
            <person name="Yoshida Y."/>
            <person name="Ohtoshi R."/>
            <person name="Malay A.D."/>
            <person name="Moran D.A.P."/>
            <person name="Tomita M."/>
            <person name="Numata K."/>
            <person name="Arakawa K."/>
        </authorList>
    </citation>
    <scope>NUCLEOTIDE SEQUENCE</scope>
</reference>
<keyword evidence="2" id="KW-1185">Reference proteome</keyword>
<dbReference type="Proteomes" id="UP000887116">
    <property type="component" value="Unassembled WGS sequence"/>
</dbReference>
<evidence type="ECO:0000313" key="1">
    <source>
        <dbReference type="EMBL" id="GFR11794.1"/>
    </source>
</evidence>
<accession>A0A8X6HY21</accession>
<organism evidence="1 2">
    <name type="scientific">Trichonephila clavata</name>
    <name type="common">Joro spider</name>
    <name type="synonym">Nephila clavata</name>
    <dbReference type="NCBI Taxonomy" id="2740835"/>
    <lineage>
        <taxon>Eukaryota</taxon>
        <taxon>Metazoa</taxon>
        <taxon>Ecdysozoa</taxon>
        <taxon>Arthropoda</taxon>
        <taxon>Chelicerata</taxon>
        <taxon>Arachnida</taxon>
        <taxon>Araneae</taxon>
        <taxon>Araneomorphae</taxon>
        <taxon>Entelegynae</taxon>
        <taxon>Araneoidea</taxon>
        <taxon>Nephilidae</taxon>
        <taxon>Trichonephila</taxon>
    </lineage>
</organism>
<dbReference type="Gene3D" id="1.50.10.20">
    <property type="match status" value="1"/>
</dbReference>
<sequence length="85" mass="9553">MLVACMDPRDFYGLNLVQELRKRTEANAYTNPFQILVLCNAGDTMTSRDVAGVMLPTIHSTDLSGQKLRRWPVWHSLACPQNSTS</sequence>
<dbReference type="AlphaFoldDB" id="A0A8X6HY21"/>
<proteinExistence type="predicted"/>